<dbReference type="InterPro" id="IPR027267">
    <property type="entry name" value="AH/BAR_dom_sf"/>
</dbReference>
<evidence type="ECO:0000256" key="3">
    <source>
        <dbReference type="ARBA" id="ARBA00022443"/>
    </source>
</evidence>
<evidence type="ECO:0000256" key="4">
    <source>
        <dbReference type="ARBA" id="ARBA00022468"/>
    </source>
</evidence>
<evidence type="ECO:0000256" key="13">
    <source>
        <dbReference type="PROSITE-ProRule" id="PRU00288"/>
    </source>
</evidence>
<keyword evidence="4" id="KW-0343">GTPase activation</keyword>
<keyword evidence="3 12" id="KW-0728">SH3 domain</keyword>
<feature type="compositionally biased region" description="Polar residues" evidence="14">
    <location>
        <begin position="755"/>
        <end position="785"/>
    </location>
</feature>
<evidence type="ECO:0000256" key="10">
    <source>
        <dbReference type="ARBA" id="ARBA00023136"/>
    </source>
</evidence>
<dbReference type="CDD" id="cd11966">
    <property type="entry name" value="SH3_ASAP2"/>
    <property type="match status" value="1"/>
</dbReference>
<feature type="compositionally biased region" description="Polar residues" evidence="14">
    <location>
        <begin position="268"/>
        <end position="280"/>
    </location>
</feature>
<evidence type="ECO:0000256" key="1">
    <source>
        <dbReference type="ARBA" id="ARBA00004370"/>
    </source>
</evidence>
<dbReference type="Gene3D" id="1.20.1270.60">
    <property type="entry name" value="Arfaptin homology (AH) domain/BAR domain"/>
    <property type="match status" value="1"/>
</dbReference>
<feature type="domain" description="Arf-GAP" evidence="16">
    <location>
        <begin position="375"/>
        <end position="504"/>
    </location>
</feature>
<feature type="repeat" description="ANK" evidence="11">
    <location>
        <begin position="581"/>
        <end position="613"/>
    </location>
</feature>
<dbReference type="Gene3D" id="1.25.40.20">
    <property type="entry name" value="Ankyrin repeat-containing domain"/>
    <property type="match status" value="1"/>
</dbReference>
<evidence type="ECO:0000256" key="2">
    <source>
        <dbReference type="ARBA" id="ARBA00004496"/>
    </source>
</evidence>
<feature type="region of interest" description="Disordered" evidence="14">
    <location>
        <begin position="725"/>
        <end position="910"/>
    </location>
</feature>
<accession>A0A6P6CPK7</accession>
<evidence type="ECO:0000256" key="9">
    <source>
        <dbReference type="ARBA" id="ARBA00023043"/>
    </source>
</evidence>
<dbReference type="PANTHER" id="PTHR45854">
    <property type="entry name" value="ASAP FAMILY MEMBER"/>
    <property type="match status" value="1"/>
</dbReference>
<dbReference type="RefSeq" id="XP_023389372.1">
    <property type="nucleotide sequence ID" value="XM_023533604.1"/>
</dbReference>
<dbReference type="AlphaFoldDB" id="A0A6P6CPK7"/>
<dbReference type="InterPro" id="IPR001164">
    <property type="entry name" value="ArfGAP_dom"/>
</dbReference>
<feature type="region of interest" description="Disordered" evidence="14">
    <location>
        <begin position="662"/>
        <end position="682"/>
    </location>
</feature>
<dbReference type="InterPro" id="IPR038508">
    <property type="entry name" value="ArfGAP_dom_sf"/>
</dbReference>
<name>A0A6P6CPK7_PTEVA</name>
<dbReference type="PROSITE" id="PS50088">
    <property type="entry name" value="ANK_REPEAT"/>
    <property type="match status" value="1"/>
</dbReference>
<dbReference type="Pfam" id="PF12796">
    <property type="entry name" value="Ank_2"/>
    <property type="match status" value="1"/>
</dbReference>
<comment type="subcellular location">
    <subcellularLocation>
        <location evidence="2">Cytoplasm</location>
    </subcellularLocation>
    <subcellularLocation>
        <location evidence="1">Membrane</location>
    </subcellularLocation>
</comment>
<keyword evidence="8" id="KW-0862">Zinc</keyword>
<evidence type="ECO:0000256" key="8">
    <source>
        <dbReference type="ARBA" id="ARBA00022833"/>
    </source>
</evidence>
<feature type="domain" description="SH3" evidence="15">
    <location>
        <begin position="908"/>
        <end position="970"/>
    </location>
</feature>
<dbReference type="GO" id="GO:0005096">
    <property type="term" value="F:GTPase activator activity"/>
    <property type="evidence" value="ECO:0007669"/>
    <property type="project" value="UniProtKB-KW"/>
</dbReference>
<evidence type="ECO:0000256" key="14">
    <source>
        <dbReference type="SAM" id="MobiDB-lite"/>
    </source>
</evidence>
<dbReference type="CTD" id="8853"/>
<dbReference type="Pfam" id="PF01412">
    <property type="entry name" value="ArfGap"/>
    <property type="match status" value="1"/>
</dbReference>
<keyword evidence="13" id="KW-0863">Zinc-finger</keyword>
<dbReference type="InterPro" id="IPR011993">
    <property type="entry name" value="PH-like_dom_sf"/>
</dbReference>
<dbReference type="Gene3D" id="2.30.29.30">
    <property type="entry name" value="Pleckstrin-homology domain (PH domain)/Phosphotyrosine-binding domain (PTB)"/>
    <property type="match status" value="1"/>
</dbReference>
<dbReference type="InterPro" id="IPR036028">
    <property type="entry name" value="SH3-like_dom_sf"/>
</dbReference>
<keyword evidence="6" id="KW-0479">Metal-binding</keyword>
<keyword evidence="10" id="KW-0472">Membrane</keyword>
<sequence>MLELPYSLPEIRVLIGTFSTFQALDVDRMVLYKMKKSVKAINISGLAHVENEEQYAQALEKLGDSCVCRGDPDLGSAFLKVSVLTKELTALFKNLIQNMNNIISFPLDSLLKGDLKGVKGDLKKPFDKAWKDYETKITKIEKEKKEHARLHGMIRTEISGAEIAEEMEKERRIFQLQMCEYLLKVNEIKIKKGVDLLQNLIKYFHAQCNFFQDGLKAVESLKPSIETLSTDLHTIKQAQDEERRQLIQLRDILKSALQVEQKEDSQLRQSAAYSLHQPQGNKEHGTERNGSLYKKSDGIRKVWQKRKCSVKNGFLTISHGTANRPPAKLNLLTCQVKSSPEEKKCFDLISRKFISQMLGRAIILNCLLGHQSPSHSVLKELLFEEKCLYFGYCTPQSPLFSLADPTWLSTNLGILTCIECSGIHRELGVHYSRMQSLTLDVLGTSELLLAKNIGNAGFNEIMECCLPAEDSVKPNPGSDMNARKDYITAKYIERRYARKKHADNAAKLHGLCEAVKTRDIFGLLQAYADGVDLTEKIPLANGHEPDETALHLAVRSVDRTSLHIVDFLVQNSGNLDKQTVKGSTALHYCCLTDNAECLKLLLRGKASIEIANESGETPLDIARRLRHEHCEELLTQALSGRFNSHVHVEYEWRLLHEDLDESDDDMDEKLQPSPSRREDRPVSFYQLGSNQLQSNAASLARDATGLAKDKQRSFVPSILQNETYGAILSGSPPPGQPAVPSTTSAPPLPPRNVAKVQTASSSANALWKTNSVSVDGVSRQRSSSDPPAVHPPLPPLRVTSTNPLGPTPPPPAAKTPSVIEALSQQSKPVQPGVPLGKATPPPLPPQPPSRLPQKRPAPGMDKTTPLVNKGQPRGPVDLSGTEALGPLSNTAAVQPPAPMPRKSQTTRLKPKRVKALYNCVADNPDELTFSEGDVIIVDGEEDQEWWIGHIDGDPSRKGAFPVSFVHFIAD</sequence>
<dbReference type="SUPFAM" id="SSF48403">
    <property type="entry name" value="Ankyrin repeat"/>
    <property type="match status" value="1"/>
</dbReference>
<dbReference type="PROSITE" id="PS50115">
    <property type="entry name" value="ARFGAP"/>
    <property type="match status" value="1"/>
</dbReference>
<gene>
    <name evidence="18" type="primary">ASAP2</name>
</gene>
<dbReference type="SMART" id="SM00248">
    <property type="entry name" value="ANK"/>
    <property type="match status" value="3"/>
</dbReference>
<dbReference type="GO" id="GO:0016020">
    <property type="term" value="C:membrane"/>
    <property type="evidence" value="ECO:0007669"/>
    <property type="project" value="UniProtKB-SubCell"/>
</dbReference>
<dbReference type="InterPro" id="IPR043593">
    <property type="entry name" value="ASAP"/>
</dbReference>
<evidence type="ECO:0000256" key="6">
    <source>
        <dbReference type="ARBA" id="ARBA00022723"/>
    </source>
</evidence>
<feature type="region of interest" description="Disordered" evidence="14">
    <location>
        <begin position="268"/>
        <end position="292"/>
    </location>
</feature>
<dbReference type="FunFam" id="1.25.40.20:FF:000006">
    <property type="entry name" value="Arf-GAP with SH3 domain, ANK repeat and PH domain-containing protein 2"/>
    <property type="match status" value="1"/>
</dbReference>
<dbReference type="FunFam" id="2.30.30.40:FF:000012">
    <property type="entry name" value="Arf-GAP with SH3 domain, ANK repeat and PH domain-containing protein 2"/>
    <property type="match status" value="1"/>
</dbReference>
<dbReference type="InterPro" id="IPR002110">
    <property type="entry name" value="Ankyrin_rpt"/>
</dbReference>
<evidence type="ECO:0000256" key="7">
    <source>
        <dbReference type="ARBA" id="ARBA00022737"/>
    </source>
</evidence>
<dbReference type="Gene3D" id="2.30.30.40">
    <property type="entry name" value="SH3 Domains"/>
    <property type="match status" value="1"/>
</dbReference>
<dbReference type="InterPro" id="IPR004148">
    <property type="entry name" value="BAR_dom"/>
</dbReference>
<proteinExistence type="predicted"/>
<dbReference type="PRINTS" id="PR00405">
    <property type="entry name" value="REVINTRACTNG"/>
</dbReference>
<dbReference type="SUPFAM" id="SSF50729">
    <property type="entry name" value="PH domain-like"/>
    <property type="match status" value="1"/>
</dbReference>
<dbReference type="InterPro" id="IPR035677">
    <property type="entry name" value="ASAP2_SH3"/>
</dbReference>
<dbReference type="PROSITE" id="PS50297">
    <property type="entry name" value="ANK_REP_REGION"/>
    <property type="match status" value="1"/>
</dbReference>
<evidence type="ECO:0000313" key="18">
    <source>
        <dbReference type="RefSeq" id="XP_023389372.1"/>
    </source>
</evidence>
<dbReference type="Pfam" id="PF14604">
    <property type="entry name" value="SH3_9"/>
    <property type="match status" value="1"/>
</dbReference>
<dbReference type="FunFam" id="1.25.40.950:FF:000001">
    <property type="entry name" value="Arf-GAP with SH3 domain, ANK repeat and PH domain-containing protein 1"/>
    <property type="match status" value="1"/>
</dbReference>
<dbReference type="SMART" id="SM00105">
    <property type="entry name" value="ArfGap"/>
    <property type="match status" value="1"/>
</dbReference>
<dbReference type="OrthoDB" id="435430at2759"/>
<dbReference type="Pfam" id="PF16746">
    <property type="entry name" value="BAR_3"/>
    <property type="match status" value="1"/>
</dbReference>
<organism evidence="17 18">
    <name type="scientific">Pteropus vampyrus</name>
    <name type="common">Large flying fox</name>
    <dbReference type="NCBI Taxonomy" id="132908"/>
    <lineage>
        <taxon>Eukaryota</taxon>
        <taxon>Metazoa</taxon>
        <taxon>Chordata</taxon>
        <taxon>Craniata</taxon>
        <taxon>Vertebrata</taxon>
        <taxon>Euteleostomi</taxon>
        <taxon>Mammalia</taxon>
        <taxon>Eutheria</taxon>
        <taxon>Laurasiatheria</taxon>
        <taxon>Chiroptera</taxon>
        <taxon>Yinpterochiroptera</taxon>
        <taxon>Pteropodoidea</taxon>
        <taxon>Pteropodidae</taxon>
        <taxon>Pteropodinae</taxon>
        <taxon>Pteropus</taxon>
    </lineage>
</organism>
<dbReference type="FunFam" id="1.20.1270.60:FF:000004">
    <property type="entry name" value="Arf-GAP with SH3 domain, ANK repeat and PH domain-containing protein 1"/>
    <property type="match status" value="1"/>
</dbReference>
<dbReference type="GO" id="GO:0008270">
    <property type="term" value="F:zinc ion binding"/>
    <property type="evidence" value="ECO:0007669"/>
    <property type="project" value="UniProtKB-KW"/>
</dbReference>
<dbReference type="Proteomes" id="UP000515202">
    <property type="component" value="Unplaced"/>
</dbReference>
<protein>
    <submittedName>
        <fullName evidence="18">Arf-GAP with SH3 domain, ANK repeat and PH domain-containing protein 2</fullName>
    </submittedName>
</protein>
<dbReference type="InterPro" id="IPR037278">
    <property type="entry name" value="ARFGAP/RecO"/>
</dbReference>
<dbReference type="SUPFAM" id="SSF57863">
    <property type="entry name" value="ArfGap/RecO-like zinc finger"/>
    <property type="match status" value="1"/>
</dbReference>
<evidence type="ECO:0000256" key="12">
    <source>
        <dbReference type="PROSITE-ProRule" id="PRU00192"/>
    </source>
</evidence>
<keyword evidence="7" id="KW-0677">Repeat</keyword>
<dbReference type="GeneID" id="105295455"/>
<evidence type="ECO:0000259" key="15">
    <source>
        <dbReference type="PROSITE" id="PS50002"/>
    </source>
</evidence>
<evidence type="ECO:0000256" key="11">
    <source>
        <dbReference type="PROSITE-ProRule" id="PRU00023"/>
    </source>
</evidence>
<dbReference type="GO" id="GO:0005737">
    <property type="term" value="C:cytoplasm"/>
    <property type="evidence" value="ECO:0007669"/>
    <property type="project" value="UniProtKB-SubCell"/>
</dbReference>
<dbReference type="Gene3D" id="1.10.220.150">
    <property type="entry name" value="Arf GTPase activating protein"/>
    <property type="match status" value="1"/>
</dbReference>
<dbReference type="KEGG" id="pvp:105295455"/>
<dbReference type="SMART" id="SM00326">
    <property type="entry name" value="SH3"/>
    <property type="match status" value="1"/>
</dbReference>
<dbReference type="PANTHER" id="PTHR45854:SF4">
    <property type="entry name" value="ARF-GAP WITH SH3 DOMAIN, ANK REPEAT AND PH DOMAIN-CONTAINING PROTEIN 2"/>
    <property type="match status" value="1"/>
</dbReference>
<keyword evidence="17" id="KW-1185">Reference proteome</keyword>
<dbReference type="SUPFAM" id="SSF50044">
    <property type="entry name" value="SH3-domain"/>
    <property type="match status" value="1"/>
</dbReference>
<feature type="compositionally biased region" description="Pro residues" evidence="14">
    <location>
        <begin position="839"/>
        <end position="850"/>
    </location>
</feature>
<evidence type="ECO:0000256" key="5">
    <source>
        <dbReference type="ARBA" id="ARBA00022490"/>
    </source>
</evidence>
<dbReference type="SUPFAM" id="SSF103657">
    <property type="entry name" value="BAR/IMD domain-like"/>
    <property type="match status" value="1"/>
</dbReference>
<dbReference type="PROSITE" id="PS50002">
    <property type="entry name" value="SH3"/>
    <property type="match status" value="1"/>
</dbReference>
<reference evidence="18" key="1">
    <citation type="submission" date="2025-08" db="UniProtKB">
        <authorList>
            <consortium name="RefSeq"/>
        </authorList>
    </citation>
    <scope>IDENTIFICATION</scope>
    <source>
        <tissue evidence="18">Kidney</tissue>
    </source>
</reference>
<dbReference type="Gene3D" id="1.25.40.950">
    <property type="match status" value="1"/>
</dbReference>
<dbReference type="InterPro" id="IPR036770">
    <property type="entry name" value="Ankyrin_rpt-contain_sf"/>
</dbReference>
<evidence type="ECO:0000313" key="17">
    <source>
        <dbReference type="Proteomes" id="UP000515202"/>
    </source>
</evidence>
<keyword evidence="5" id="KW-0963">Cytoplasm</keyword>
<evidence type="ECO:0000259" key="16">
    <source>
        <dbReference type="PROSITE" id="PS50115"/>
    </source>
</evidence>
<keyword evidence="9 11" id="KW-0040">ANK repeat</keyword>
<dbReference type="InterPro" id="IPR001452">
    <property type="entry name" value="SH3_domain"/>
</dbReference>